<feature type="transmembrane region" description="Helical" evidence="6">
    <location>
        <begin position="221"/>
        <end position="243"/>
    </location>
</feature>
<evidence type="ECO:0000313" key="8">
    <source>
        <dbReference type="Proteomes" id="UP000637757"/>
    </source>
</evidence>
<feature type="transmembrane region" description="Helical" evidence="6">
    <location>
        <begin position="59"/>
        <end position="79"/>
    </location>
</feature>
<name>A0A931B037_9ENTE</name>
<keyword evidence="6" id="KW-0808">Transferase</keyword>
<dbReference type="InterPro" id="IPR022791">
    <property type="entry name" value="L-PG_synthase/AglD"/>
</dbReference>
<proteinExistence type="inferred from homology"/>
<reference evidence="7" key="1">
    <citation type="submission" date="2020-09" db="EMBL/GenBank/DDBJ databases">
        <title>Genomic insights into the novelty and pathogenicity of a unique biofilm-forming Enterococcus sp. bacteria (Enterococcus lacertideformus) identified in reptiles.</title>
        <authorList>
            <person name="Agius J.E."/>
            <person name="Phalen D.N."/>
            <person name="Rose K."/>
            <person name="Eden J.-S."/>
        </authorList>
    </citation>
    <scope>NUCLEOTIDE SEQUENCE</scope>
    <source>
        <strain evidence="7">PHRS 0518</strain>
    </source>
</reference>
<dbReference type="GO" id="GO:0046677">
    <property type="term" value="P:response to antibiotic"/>
    <property type="evidence" value="ECO:0007669"/>
    <property type="project" value="UniProtKB-KW"/>
</dbReference>
<comment type="catalytic activity">
    <reaction evidence="6">
        <text>L-lysyl-tRNA(Lys) + a 1,2-diacyl-sn-glycero-3-phospho-(1'-sn-glycerol) = a 1,2-diacyl-sn-glycero-3-phospho-1'-(3'-O-L-lysyl)-sn-glycerol + tRNA(Lys)</text>
        <dbReference type="Rhea" id="RHEA:10668"/>
        <dbReference type="Rhea" id="RHEA-COMP:9696"/>
        <dbReference type="Rhea" id="RHEA-COMP:9697"/>
        <dbReference type="ChEBI" id="CHEBI:64716"/>
        <dbReference type="ChEBI" id="CHEBI:75792"/>
        <dbReference type="ChEBI" id="CHEBI:78442"/>
        <dbReference type="ChEBI" id="CHEBI:78529"/>
        <dbReference type="EC" id="2.3.2.3"/>
    </reaction>
</comment>
<gene>
    <name evidence="6" type="primary">mprF</name>
    <name evidence="7" type="ORF">IC227_05875</name>
</gene>
<evidence type="ECO:0000256" key="5">
    <source>
        <dbReference type="ARBA" id="ARBA00023136"/>
    </source>
</evidence>
<evidence type="ECO:0000256" key="4">
    <source>
        <dbReference type="ARBA" id="ARBA00022989"/>
    </source>
</evidence>
<sequence length="379" mass="42966">MVLLKIFPESHLLEENGTIKIGLLISSCLLPLYMVYISARPPISSARWLGLKFTVVSTIDYLTSGIVMYAAFCFLNLSVRFVDMESIFIIATIAGIISMVPGGFGAFDVIFLLGVTQELNVAKEQALMALILYRLAYYIIPLLIGLLLCISEIQVLISQRIGNNQLTILSKELTSVVFSITQEQIKQIGRALSTSLFFVCSLLFLLDSCLLFLDYAYLKDILLLVISPFYTCVSVLLCTDSVVIYNGAIATYKNLRIKVFVVGLCQVVLFFEGMSLTATLLTMALVINLFFLKRWLEVEVIKRSILEKVIWVVTILFVIESLVEVYVMLPDQQLLLMAGSVFFLLFLWGGWEFFQRKKLRKTLKLNFQQLNEEEYQSFL</sequence>
<keyword evidence="4 6" id="KW-1133">Transmembrane helix</keyword>
<feature type="transmembrane region" description="Helical" evidence="6">
    <location>
        <begin position="135"/>
        <end position="157"/>
    </location>
</feature>
<comment type="caution">
    <text evidence="7">The sequence shown here is derived from an EMBL/GenBank/DDBJ whole genome shotgun (WGS) entry which is preliminary data.</text>
</comment>
<keyword evidence="6" id="KW-0443">Lipid metabolism</keyword>
<feature type="transmembrane region" description="Helical" evidence="6">
    <location>
        <begin position="308"/>
        <end position="329"/>
    </location>
</feature>
<keyword evidence="2" id="KW-1003">Cell membrane</keyword>
<organism evidence="7 8">
    <name type="scientific">Enterococcus lacertideformus</name>
    <dbReference type="NCBI Taxonomy" id="2771493"/>
    <lineage>
        <taxon>Bacteria</taxon>
        <taxon>Bacillati</taxon>
        <taxon>Bacillota</taxon>
        <taxon>Bacilli</taxon>
        <taxon>Lactobacillales</taxon>
        <taxon>Enterococcaceae</taxon>
        <taxon>Enterococcus</taxon>
    </lineage>
</organism>
<keyword evidence="3 6" id="KW-0812">Transmembrane</keyword>
<comment type="similarity">
    <text evidence="6">Belongs to the LPG synthase family.</text>
</comment>
<dbReference type="AlphaFoldDB" id="A0A931B037"/>
<feature type="transmembrane region" description="Helical" evidence="6">
    <location>
        <begin position="335"/>
        <end position="354"/>
    </location>
</feature>
<feature type="transmembrane region" description="Helical" evidence="6">
    <location>
        <begin position="86"/>
        <end position="115"/>
    </location>
</feature>
<dbReference type="EMBL" id="JADAKE010000016">
    <property type="protein sequence ID" value="MBF8807950.1"/>
    <property type="molecule type" value="Genomic_DNA"/>
</dbReference>
<dbReference type="GO" id="GO:0006629">
    <property type="term" value="P:lipid metabolic process"/>
    <property type="evidence" value="ECO:0007669"/>
    <property type="project" value="UniProtKB-KW"/>
</dbReference>
<keyword evidence="6" id="KW-0046">Antibiotic resistance</keyword>
<dbReference type="Pfam" id="PF03706">
    <property type="entry name" value="LPG_synthase_TM"/>
    <property type="match status" value="1"/>
</dbReference>
<evidence type="ECO:0000256" key="2">
    <source>
        <dbReference type="ARBA" id="ARBA00022475"/>
    </source>
</evidence>
<comment type="subcellular location">
    <subcellularLocation>
        <location evidence="1 6">Cell membrane</location>
        <topology evidence="1 6">Multi-pass membrane protein</topology>
    </subcellularLocation>
</comment>
<comment type="function">
    <text evidence="6">Catalyzes the transfer of a lysyl group from L-lysyl-tRNA(Lys) to membrane-bound phosphatidylglycerol (PG), which produces lysylphosphatidylglycerol (LPG), a major component of the bacterial membrane with a positive net charge. LPG synthesis contributes to bacterial virulence as it is involved in the resistance mechanism against cationic antimicrobial peptides (CAMP) produces by the host's immune system (defensins, cathelicidins) and by the competing microorganisms.</text>
</comment>
<evidence type="ECO:0000256" key="3">
    <source>
        <dbReference type="ARBA" id="ARBA00022692"/>
    </source>
</evidence>
<protein>
    <recommendedName>
        <fullName evidence="6">Phosphatidylglycerol lysyltransferase</fullName>
        <ecNumber evidence="6">2.3.2.3</ecNumber>
    </recommendedName>
    <alternativeName>
        <fullName evidence="6">Lysylphosphatidylglycerol synthase</fullName>
    </alternativeName>
</protein>
<evidence type="ECO:0000256" key="6">
    <source>
        <dbReference type="RuleBase" id="RU363042"/>
    </source>
</evidence>
<feature type="transmembrane region" description="Helical" evidence="6">
    <location>
        <begin position="196"/>
        <end position="215"/>
    </location>
</feature>
<accession>A0A931B037</accession>
<dbReference type="GO" id="GO:0005886">
    <property type="term" value="C:plasma membrane"/>
    <property type="evidence" value="ECO:0007669"/>
    <property type="project" value="UniProtKB-SubCell"/>
</dbReference>
<feature type="transmembrane region" description="Helical" evidence="6">
    <location>
        <begin position="277"/>
        <end position="296"/>
    </location>
</feature>
<feature type="transmembrane region" description="Helical" evidence="6">
    <location>
        <begin position="21"/>
        <end position="39"/>
    </location>
</feature>
<keyword evidence="8" id="KW-1185">Reference proteome</keyword>
<evidence type="ECO:0000256" key="1">
    <source>
        <dbReference type="ARBA" id="ARBA00004651"/>
    </source>
</evidence>
<feature type="transmembrane region" description="Helical" evidence="6">
    <location>
        <begin position="255"/>
        <end position="271"/>
    </location>
</feature>
<evidence type="ECO:0000313" key="7">
    <source>
        <dbReference type="EMBL" id="MBF8807950.1"/>
    </source>
</evidence>
<dbReference type="GO" id="GO:0050071">
    <property type="term" value="F:phosphatidylglycerol lysyltransferase activity"/>
    <property type="evidence" value="ECO:0007669"/>
    <property type="project" value="UniProtKB-EC"/>
</dbReference>
<dbReference type="Proteomes" id="UP000637757">
    <property type="component" value="Unassembled WGS sequence"/>
</dbReference>
<dbReference type="EC" id="2.3.2.3" evidence="6"/>
<keyword evidence="5 6" id="KW-0472">Membrane</keyword>